<proteinExistence type="inferred from homology"/>
<evidence type="ECO:0000256" key="1">
    <source>
        <dbReference type="ARBA" id="ARBA00009437"/>
    </source>
</evidence>
<gene>
    <name evidence="6" type="ORF">JX001_03015</name>
</gene>
<dbReference type="PANTHER" id="PTHR30537">
    <property type="entry name" value="HTH-TYPE TRANSCRIPTIONAL REGULATOR"/>
    <property type="match status" value="1"/>
</dbReference>
<accession>A0ABX7LST6</accession>
<dbReference type="RefSeq" id="WP_205682238.1">
    <property type="nucleotide sequence ID" value="NZ_CP070968.1"/>
</dbReference>
<dbReference type="Pfam" id="PF03466">
    <property type="entry name" value="LysR_substrate"/>
    <property type="match status" value="1"/>
</dbReference>
<comment type="similarity">
    <text evidence="1">Belongs to the LysR transcriptional regulatory family.</text>
</comment>
<dbReference type="Gene3D" id="1.10.10.10">
    <property type="entry name" value="Winged helix-like DNA-binding domain superfamily/Winged helix DNA-binding domain"/>
    <property type="match status" value="1"/>
</dbReference>
<reference evidence="6 7" key="1">
    <citation type="submission" date="2021-02" db="EMBL/GenBank/DDBJ databases">
        <title>Brevundimonas sp. CS1 genome sequence.</title>
        <authorList>
            <person name="Lee K."/>
            <person name="Choi Y.-J."/>
            <person name="Son H.-R."/>
        </authorList>
    </citation>
    <scope>NUCLEOTIDE SEQUENCE [LARGE SCALE GENOMIC DNA]</scope>
    <source>
        <strain evidence="6 7">CS1</strain>
    </source>
</reference>
<dbReference type="PROSITE" id="PS50931">
    <property type="entry name" value="HTH_LYSR"/>
    <property type="match status" value="1"/>
</dbReference>
<dbReference type="EMBL" id="CP070968">
    <property type="protein sequence ID" value="QSF54804.1"/>
    <property type="molecule type" value="Genomic_DNA"/>
</dbReference>
<evidence type="ECO:0000259" key="5">
    <source>
        <dbReference type="PROSITE" id="PS50931"/>
    </source>
</evidence>
<protein>
    <submittedName>
        <fullName evidence="6">LysR family transcriptional regulator</fullName>
    </submittedName>
</protein>
<dbReference type="Pfam" id="PF00126">
    <property type="entry name" value="HTH_1"/>
    <property type="match status" value="1"/>
</dbReference>
<dbReference type="InterPro" id="IPR036388">
    <property type="entry name" value="WH-like_DNA-bd_sf"/>
</dbReference>
<keyword evidence="3" id="KW-0238">DNA-binding</keyword>
<dbReference type="PRINTS" id="PR00039">
    <property type="entry name" value="HTHLYSR"/>
</dbReference>
<dbReference type="CDD" id="cd08422">
    <property type="entry name" value="PBP2_CrgA_like"/>
    <property type="match status" value="1"/>
</dbReference>
<evidence type="ECO:0000256" key="3">
    <source>
        <dbReference type="ARBA" id="ARBA00023125"/>
    </source>
</evidence>
<evidence type="ECO:0000313" key="6">
    <source>
        <dbReference type="EMBL" id="QSF54804.1"/>
    </source>
</evidence>
<evidence type="ECO:0000313" key="7">
    <source>
        <dbReference type="Proteomes" id="UP000662957"/>
    </source>
</evidence>
<name>A0ABX7LST6_9CAUL</name>
<evidence type="ECO:0000256" key="4">
    <source>
        <dbReference type="ARBA" id="ARBA00023163"/>
    </source>
</evidence>
<dbReference type="Proteomes" id="UP000662957">
    <property type="component" value="Chromosome"/>
</dbReference>
<dbReference type="InterPro" id="IPR036390">
    <property type="entry name" value="WH_DNA-bd_sf"/>
</dbReference>
<organism evidence="6 7">
    <name type="scientific">Brevundimonas fontaquae</name>
    <dbReference type="NCBI Taxonomy" id="2813778"/>
    <lineage>
        <taxon>Bacteria</taxon>
        <taxon>Pseudomonadati</taxon>
        <taxon>Pseudomonadota</taxon>
        <taxon>Alphaproteobacteria</taxon>
        <taxon>Caulobacterales</taxon>
        <taxon>Caulobacteraceae</taxon>
        <taxon>Brevundimonas</taxon>
    </lineage>
</organism>
<keyword evidence="7" id="KW-1185">Reference proteome</keyword>
<keyword evidence="4" id="KW-0804">Transcription</keyword>
<evidence type="ECO:0000256" key="2">
    <source>
        <dbReference type="ARBA" id="ARBA00023015"/>
    </source>
</evidence>
<dbReference type="InterPro" id="IPR058163">
    <property type="entry name" value="LysR-type_TF_proteobact-type"/>
</dbReference>
<dbReference type="SUPFAM" id="SSF46785">
    <property type="entry name" value="Winged helix' DNA-binding domain"/>
    <property type="match status" value="1"/>
</dbReference>
<dbReference type="InterPro" id="IPR005119">
    <property type="entry name" value="LysR_subst-bd"/>
</dbReference>
<sequence>MIVLDRLKALEVFRHVAELGSFAAAARRLRLSPPAISKNVAELEAHLGVRLINRTTRRLHLTEAGTAYLENVRRILDDLQEAERALGPLTANPVGTLKVTAPASITLMRLSSHLPKFLARYPEISLDLHLDDRRVDLLRDGYDLAIRGSDNLEDSSLIARRLTTLQHILVAAPAYWTARRRPTHPGELAGHECVRFTHSGHADLWEFRQNGRVERIPVRGRYSVASSLAVRDALLAGFGTSLIPRLYVENDLGAGRLEAVLEDWDMVETVLYAVYPSRHHLAPKLRVFLDFLADVFRDGDEQK</sequence>
<dbReference type="Gene3D" id="3.40.190.290">
    <property type="match status" value="1"/>
</dbReference>
<dbReference type="InterPro" id="IPR000847">
    <property type="entry name" value="LysR_HTH_N"/>
</dbReference>
<feature type="domain" description="HTH lysR-type" evidence="5">
    <location>
        <begin position="5"/>
        <end position="62"/>
    </location>
</feature>
<keyword evidence="2" id="KW-0805">Transcription regulation</keyword>
<dbReference type="PANTHER" id="PTHR30537:SF5">
    <property type="entry name" value="HTH-TYPE TRANSCRIPTIONAL ACTIVATOR TTDR-RELATED"/>
    <property type="match status" value="1"/>
</dbReference>
<dbReference type="SUPFAM" id="SSF53850">
    <property type="entry name" value="Periplasmic binding protein-like II"/>
    <property type="match status" value="1"/>
</dbReference>